<name>A0ABS9CML1_9FIRM</name>
<dbReference type="Gene3D" id="2.40.260.10">
    <property type="entry name" value="Sortase"/>
    <property type="match status" value="1"/>
</dbReference>
<evidence type="ECO:0000313" key="3">
    <source>
        <dbReference type="EMBL" id="MCF2652402.1"/>
    </source>
</evidence>
<proteinExistence type="predicted"/>
<dbReference type="EMBL" id="JAFBIT010000002">
    <property type="protein sequence ID" value="MCF2652402.1"/>
    <property type="molecule type" value="Genomic_DNA"/>
</dbReference>
<dbReference type="Proteomes" id="UP001299220">
    <property type="component" value="Unassembled WGS sequence"/>
</dbReference>
<dbReference type="RefSeq" id="WP_235323458.1">
    <property type="nucleotide sequence ID" value="NZ_JAFBIT010000002.1"/>
</dbReference>
<dbReference type="InterPro" id="IPR009835">
    <property type="entry name" value="SrtB"/>
</dbReference>
<keyword evidence="2" id="KW-1133">Transmembrane helix</keyword>
<keyword evidence="2" id="KW-0812">Transmembrane</keyword>
<reference evidence="3 4" key="1">
    <citation type="submission" date="2020-12" db="EMBL/GenBank/DDBJ databases">
        <title>Whole genome sequences of gut porcine anaerobes.</title>
        <authorList>
            <person name="Kubasova T."/>
            <person name="Jahodarova E."/>
            <person name="Rychlik I."/>
        </authorList>
    </citation>
    <scope>NUCLEOTIDE SEQUENCE [LARGE SCALE GENOMIC DNA]</scope>
    <source>
        <strain evidence="3 4">An867</strain>
    </source>
</reference>
<gene>
    <name evidence="3" type="ORF">JQM67_07290</name>
</gene>
<evidence type="ECO:0000313" key="4">
    <source>
        <dbReference type="Proteomes" id="UP001299220"/>
    </source>
</evidence>
<comment type="caution">
    <text evidence="3">The sequence shown here is derived from an EMBL/GenBank/DDBJ whole genome shotgun (WGS) entry which is preliminary data.</text>
</comment>
<dbReference type="SUPFAM" id="SSF63817">
    <property type="entry name" value="Sortase"/>
    <property type="match status" value="1"/>
</dbReference>
<evidence type="ECO:0000256" key="1">
    <source>
        <dbReference type="ARBA" id="ARBA00022801"/>
    </source>
</evidence>
<keyword evidence="2" id="KW-0472">Membrane</keyword>
<protein>
    <submittedName>
        <fullName evidence="3">Class B sortase</fullName>
    </submittedName>
</protein>
<keyword evidence="4" id="KW-1185">Reference proteome</keyword>
<feature type="transmembrane region" description="Helical" evidence="2">
    <location>
        <begin position="31"/>
        <end position="53"/>
    </location>
</feature>
<dbReference type="Pfam" id="PF04203">
    <property type="entry name" value="Sortase"/>
    <property type="match status" value="1"/>
</dbReference>
<dbReference type="InterPro" id="IPR005754">
    <property type="entry name" value="Sortase"/>
</dbReference>
<keyword evidence="1" id="KW-0378">Hydrolase</keyword>
<dbReference type="InterPro" id="IPR023365">
    <property type="entry name" value="Sortase_dom-sf"/>
</dbReference>
<sequence>MKQQNMPEGEPQRVPVFEDISSGTQQKKHSVVFVVLIIAFAAVFLVSASVLVWEFVINPMFADQSAEEIQAVFVEAGGLAGTPVEGAVGTEETPGESAARRVEAVQKLQEINPDICGWLRIENTNINQPVLQSSEDDPEYYLYHNYKEEESKYGSIFLDASCDLSAETQLIHGHSMQDGRMFWSLIGFGSAETVKQSPVIRYDTVEEAGDWKIVSVFKTNTDPAQGELFNYVGQSSTYWTGRDKAKMQFYYELMQRSMVNTGVDLNEDDRIILLSTCSYEYEGFRTVVVARKVREGENAIVDTAKITENENARFPDVWYASGKVPDYWPEKFEDALAAGKIDWYSGDLYD</sequence>
<evidence type="ECO:0000256" key="2">
    <source>
        <dbReference type="SAM" id="Phobius"/>
    </source>
</evidence>
<dbReference type="CDD" id="cd05826">
    <property type="entry name" value="Sortase_B"/>
    <property type="match status" value="1"/>
</dbReference>
<accession>A0ABS9CML1</accession>
<organism evidence="3 4">
    <name type="scientific">Anaeromassilibacillus senegalensis</name>
    <dbReference type="NCBI Taxonomy" id="1673717"/>
    <lineage>
        <taxon>Bacteria</taxon>
        <taxon>Bacillati</taxon>
        <taxon>Bacillota</taxon>
        <taxon>Clostridia</taxon>
        <taxon>Eubacteriales</taxon>
        <taxon>Acutalibacteraceae</taxon>
        <taxon>Anaeromassilibacillus</taxon>
    </lineage>
</organism>